<dbReference type="AlphaFoldDB" id="A0A078ASG6"/>
<protein>
    <submittedName>
        <fullName evidence="1">Uncharacterized protein</fullName>
    </submittedName>
</protein>
<organism evidence="1 2">
    <name type="scientific">Stylonychia lemnae</name>
    <name type="common">Ciliate</name>
    <dbReference type="NCBI Taxonomy" id="5949"/>
    <lineage>
        <taxon>Eukaryota</taxon>
        <taxon>Sar</taxon>
        <taxon>Alveolata</taxon>
        <taxon>Ciliophora</taxon>
        <taxon>Intramacronucleata</taxon>
        <taxon>Spirotrichea</taxon>
        <taxon>Stichotrichia</taxon>
        <taxon>Sporadotrichida</taxon>
        <taxon>Oxytrichidae</taxon>
        <taxon>Stylonychinae</taxon>
        <taxon>Stylonychia</taxon>
    </lineage>
</organism>
<evidence type="ECO:0000313" key="1">
    <source>
        <dbReference type="EMBL" id="CDW85114.1"/>
    </source>
</evidence>
<name>A0A078ASG6_STYLE</name>
<accession>A0A078ASG6</accession>
<dbReference type="Proteomes" id="UP000039865">
    <property type="component" value="Unassembled WGS sequence"/>
</dbReference>
<sequence length="283" mass="32100">MYAVSMLRIEKTHRKIRSNVTKNETQDVNFVAKVNKFDPQAFKIRSLRESLKQKGSLAHDTSDITKDTPDKYNNSSIRQSLVLSPTLLDMKLQTKNQDQASDKESEYTITSIKRLPTQKGKNVIYQESDGSIIDDDNSSNYTQVIIKERNYNSSNSNISNNIQRGGRLNTTNYAKSRLAPQSIMSSTTIKKILTVDSDLQSNTSIERIDSFRQNYINQRSNLTSGRQQTNELQSNVSYTQSGGTMIKHISGSNSNSQINSKNEQTKEIYDGRSYILSEQIDQN</sequence>
<keyword evidence="2" id="KW-1185">Reference proteome</keyword>
<proteinExistence type="predicted"/>
<reference evidence="1 2" key="1">
    <citation type="submission" date="2014-06" db="EMBL/GenBank/DDBJ databases">
        <authorList>
            <person name="Swart Estienne"/>
        </authorList>
    </citation>
    <scope>NUCLEOTIDE SEQUENCE [LARGE SCALE GENOMIC DNA]</scope>
    <source>
        <strain evidence="1 2">130c</strain>
    </source>
</reference>
<evidence type="ECO:0000313" key="2">
    <source>
        <dbReference type="Proteomes" id="UP000039865"/>
    </source>
</evidence>
<dbReference type="EMBL" id="CCKQ01013452">
    <property type="protein sequence ID" value="CDW85114.1"/>
    <property type="molecule type" value="Genomic_DNA"/>
</dbReference>
<dbReference type="InParanoid" id="A0A078ASG6"/>
<gene>
    <name evidence="1" type="primary">Contig18700.g19863</name>
    <name evidence="1" type="ORF">STYLEM_14184</name>
</gene>